<dbReference type="EMBL" id="JABSTV010001248">
    <property type="protein sequence ID" value="KAH7968382.1"/>
    <property type="molecule type" value="Genomic_DNA"/>
</dbReference>
<name>A0A9D4Q7V2_RHISA</name>
<evidence type="ECO:0000313" key="2">
    <source>
        <dbReference type="Proteomes" id="UP000821837"/>
    </source>
</evidence>
<reference evidence="1" key="1">
    <citation type="journal article" date="2020" name="Cell">
        <title>Large-Scale Comparative Analyses of Tick Genomes Elucidate Their Genetic Diversity and Vector Capacities.</title>
        <authorList>
            <consortium name="Tick Genome and Microbiome Consortium (TIGMIC)"/>
            <person name="Jia N."/>
            <person name="Wang J."/>
            <person name="Shi W."/>
            <person name="Du L."/>
            <person name="Sun Y."/>
            <person name="Zhan W."/>
            <person name="Jiang J.F."/>
            <person name="Wang Q."/>
            <person name="Zhang B."/>
            <person name="Ji P."/>
            <person name="Bell-Sakyi L."/>
            <person name="Cui X.M."/>
            <person name="Yuan T.T."/>
            <person name="Jiang B.G."/>
            <person name="Yang W.F."/>
            <person name="Lam T.T."/>
            <person name="Chang Q.C."/>
            <person name="Ding S.J."/>
            <person name="Wang X.J."/>
            <person name="Zhu J.G."/>
            <person name="Ruan X.D."/>
            <person name="Zhao L."/>
            <person name="Wei J.T."/>
            <person name="Ye R.Z."/>
            <person name="Que T.C."/>
            <person name="Du C.H."/>
            <person name="Zhou Y.H."/>
            <person name="Cheng J.X."/>
            <person name="Dai P.F."/>
            <person name="Guo W.B."/>
            <person name="Han X.H."/>
            <person name="Huang E.J."/>
            <person name="Li L.F."/>
            <person name="Wei W."/>
            <person name="Gao Y.C."/>
            <person name="Liu J.Z."/>
            <person name="Shao H.Z."/>
            <person name="Wang X."/>
            <person name="Wang C.C."/>
            <person name="Yang T.C."/>
            <person name="Huo Q.B."/>
            <person name="Li W."/>
            <person name="Chen H.Y."/>
            <person name="Chen S.E."/>
            <person name="Zhou L.G."/>
            <person name="Ni X.B."/>
            <person name="Tian J.H."/>
            <person name="Sheng Y."/>
            <person name="Liu T."/>
            <person name="Pan Y.S."/>
            <person name="Xia L.Y."/>
            <person name="Li J."/>
            <person name="Zhao F."/>
            <person name="Cao W.C."/>
        </authorList>
    </citation>
    <scope>NUCLEOTIDE SEQUENCE</scope>
    <source>
        <strain evidence="1">Rsan-2018</strain>
    </source>
</reference>
<reference evidence="1" key="2">
    <citation type="submission" date="2021-09" db="EMBL/GenBank/DDBJ databases">
        <authorList>
            <person name="Jia N."/>
            <person name="Wang J."/>
            <person name="Shi W."/>
            <person name="Du L."/>
            <person name="Sun Y."/>
            <person name="Zhan W."/>
            <person name="Jiang J."/>
            <person name="Wang Q."/>
            <person name="Zhang B."/>
            <person name="Ji P."/>
            <person name="Sakyi L.B."/>
            <person name="Cui X."/>
            <person name="Yuan T."/>
            <person name="Jiang B."/>
            <person name="Yang W."/>
            <person name="Lam T.T.-Y."/>
            <person name="Chang Q."/>
            <person name="Ding S."/>
            <person name="Wang X."/>
            <person name="Zhu J."/>
            <person name="Ruan X."/>
            <person name="Zhao L."/>
            <person name="Wei J."/>
            <person name="Que T."/>
            <person name="Du C."/>
            <person name="Cheng J."/>
            <person name="Dai P."/>
            <person name="Han X."/>
            <person name="Huang E."/>
            <person name="Gao Y."/>
            <person name="Liu J."/>
            <person name="Shao H."/>
            <person name="Ye R."/>
            <person name="Li L."/>
            <person name="Wei W."/>
            <person name="Wang X."/>
            <person name="Wang C."/>
            <person name="Huo Q."/>
            <person name="Li W."/>
            <person name="Guo W."/>
            <person name="Chen H."/>
            <person name="Chen S."/>
            <person name="Zhou L."/>
            <person name="Zhou L."/>
            <person name="Ni X."/>
            <person name="Tian J."/>
            <person name="Zhou Y."/>
            <person name="Sheng Y."/>
            <person name="Liu T."/>
            <person name="Pan Y."/>
            <person name="Xia L."/>
            <person name="Li J."/>
            <person name="Zhao F."/>
            <person name="Cao W."/>
        </authorList>
    </citation>
    <scope>NUCLEOTIDE SEQUENCE</scope>
    <source>
        <strain evidence="1">Rsan-2018</strain>
        <tissue evidence="1">Larvae</tissue>
    </source>
</reference>
<comment type="caution">
    <text evidence="1">The sequence shown here is derived from an EMBL/GenBank/DDBJ whole genome shotgun (WGS) entry which is preliminary data.</text>
</comment>
<sequence length="138" mass="15066">MAASCYPKAVGCTPQLALRLSHGAVTAVPTYALPLVQLTPCPRDQVELQHCKAIRHTRAIDRWLLRWLRPPVSTEHLGICPPSKTAKTACFTRGVDLRALRGDGISATLLVEPLRPLQQPLDGKLKLDKLSKRADTGA</sequence>
<accession>A0A9D4Q7V2</accession>
<organism evidence="1 2">
    <name type="scientific">Rhipicephalus sanguineus</name>
    <name type="common">Brown dog tick</name>
    <name type="synonym">Ixodes sanguineus</name>
    <dbReference type="NCBI Taxonomy" id="34632"/>
    <lineage>
        <taxon>Eukaryota</taxon>
        <taxon>Metazoa</taxon>
        <taxon>Ecdysozoa</taxon>
        <taxon>Arthropoda</taxon>
        <taxon>Chelicerata</taxon>
        <taxon>Arachnida</taxon>
        <taxon>Acari</taxon>
        <taxon>Parasitiformes</taxon>
        <taxon>Ixodida</taxon>
        <taxon>Ixodoidea</taxon>
        <taxon>Ixodidae</taxon>
        <taxon>Rhipicephalinae</taxon>
        <taxon>Rhipicephalus</taxon>
        <taxon>Rhipicephalus</taxon>
    </lineage>
</organism>
<keyword evidence="2" id="KW-1185">Reference proteome</keyword>
<evidence type="ECO:0000313" key="1">
    <source>
        <dbReference type="EMBL" id="KAH7968382.1"/>
    </source>
</evidence>
<dbReference type="Proteomes" id="UP000821837">
    <property type="component" value="Unassembled WGS sequence"/>
</dbReference>
<proteinExistence type="predicted"/>
<gene>
    <name evidence="1" type="ORF">HPB52_007994</name>
</gene>
<protein>
    <submittedName>
        <fullName evidence="1">Uncharacterized protein</fullName>
    </submittedName>
</protein>
<dbReference type="AlphaFoldDB" id="A0A9D4Q7V2"/>